<sequence length="222" mass="24347">MKRPSRLRPAPSPSRVDVVSAFGDVELSVGPAVVSREVRGADSFPSDEAGVLLDQVVHRLHHAFHRADARAALDRVVGETPDGHRAERKQEDRLPCHHLIGNLWSRRAAPSQILEQGCSHFPPKQSKARRPGFGVNESSRGEGSCLVRFFLGEVLRPTPTPVSTPILVHGAGRAKRIRPRHIRAAAGRSTPGPTARDRRRWFGLDRCNGHGLKARPGHRGTS</sequence>
<organism evidence="2 3">
    <name type="scientific">Thalassiosira oceanica</name>
    <name type="common">Marine diatom</name>
    <dbReference type="NCBI Taxonomy" id="159749"/>
    <lineage>
        <taxon>Eukaryota</taxon>
        <taxon>Sar</taxon>
        <taxon>Stramenopiles</taxon>
        <taxon>Ochrophyta</taxon>
        <taxon>Bacillariophyta</taxon>
        <taxon>Coscinodiscophyceae</taxon>
        <taxon>Thalassiosirophycidae</taxon>
        <taxon>Thalassiosirales</taxon>
        <taxon>Thalassiosiraceae</taxon>
        <taxon>Thalassiosira</taxon>
    </lineage>
</organism>
<feature type="non-terminal residue" evidence="2">
    <location>
        <position position="222"/>
    </location>
</feature>
<proteinExistence type="predicted"/>
<reference evidence="2 3" key="1">
    <citation type="journal article" date="2012" name="Genome Biol.">
        <title>Genome and low-iron response of an oceanic diatom adapted to chronic iron limitation.</title>
        <authorList>
            <person name="Lommer M."/>
            <person name="Specht M."/>
            <person name="Roy A.S."/>
            <person name="Kraemer L."/>
            <person name="Andreson R."/>
            <person name="Gutowska M.A."/>
            <person name="Wolf J."/>
            <person name="Bergner S.V."/>
            <person name="Schilhabel M.B."/>
            <person name="Klostermeier U.C."/>
            <person name="Beiko R.G."/>
            <person name="Rosenstiel P."/>
            <person name="Hippler M."/>
            <person name="Laroche J."/>
        </authorList>
    </citation>
    <scope>NUCLEOTIDE SEQUENCE [LARGE SCALE GENOMIC DNA]</scope>
    <source>
        <strain evidence="2 3">CCMP1005</strain>
    </source>
</reference>
<name>K0SU72_THAOC</name>
<dbReference type="AlphaFoldDB" id="K0SU72"/>
<evidence type="ECO:0000313" key="3">
    <source>
        <dbReference type="Proteomes" id="UP000266841"/>
    </source>
</evidence>
<comment type="caution">
    <text evidence="2">The sequence shown here is derived from an EMBL/GenBank/DDBJ whole genome shotgun (WGS) entry which is preliminary data.</text>
</comment>
<keyword evidence="3" id="KW-1185">Reference proteome</keyword>
<dbReference type="EMBL" id="AGNL01009328">
    <property type="protein sequence ID" value="EJK69948.1"/>
    <property type="molecule type" value="Genomic_DNA"/>
</dbReference>
<evidence type="ECO:0000256" key="1">
    <source>
        <dbReference type="SAM" id="MobiDB-lite"/>
    </source>
</evidence>
<accession>K0SU72</accession>
<feature type="region of interest" description="Disordered" evidence="1">
    <location>
        <begin position="120"/>
        <end position="139"/>
    </location>
</feature>
<dbReference type="Proteomes" id="UP000266841">
    <property type="component" value="Unassembled WGS sequence"/>
</dbReference>
<gene>
    <name evidence="2" type="ORF">THAOC_08745</name>
</gene>
<protein>
    <submittedName>
        <fullName evidence="2">Uncharacterized protein</fullName>
    </submittedName>
</protein>
<evidence type="ECO:0000313" key="2">
    <source>
        <dbReference type="EMBL" id="EJK69948.1"/>
    </source>
</evidence>